<accession>A0ABV0V817</accession>
<organism evidence="2 3">
    <name type="scientific">Ilyodon furcidens</name>
    <name type="common">goldbreast splitfin</name>
    <dbReference type="NCBI Taxonomy" id="33524"/>
    <lineage>
        <taxon>Eukaryota</taxon>
        <taxon>Metazoa</taxon>
        <taxon>Chordata</taxon>
        <taxon>Craniata</taxon>
        <taxon>Vertebrata</taxon>
        <taxon>Euteleostomi</taxon>
        <taxon>Actinopterygii</taxon>
        <taxon>Neopterygii</taxon>
        <taxon>Teleostei</taxon>
        <taxon>Neoteleostei</taxon>
        <taxon>Acanthomorphata</taxon>
        <taxon>Ovalentaria</taxon>
        <taxon>Atherinomorphae</taxon>
        <taxon>Cyprinodontiformes</taxon>
        <taxon>Goodeidae</taxon>
        <taxon>Ilyodon</taxon>
    </lineage>
</organism>
<reference evidence="2 3" key="1">
    <citation type="submission" date="2021-06" db="EMBL/GenBank/DDBJ databases">
        <authorList>
            <person name="Palmer J.M."/>
        </authorList>
    </citation>
    <scope>NUCLEOTIDE SEQUENCE [LARGE SCALE GENOMIC DNA]</scope>
    <source>
        <strain evidence="3">if_2019</strain>
        <tissue evidence="2">Muscle</tissue>
    </source>
</reference>
<evidence type="ECO:0000313" key="3">
    <source>
        <dbReference type="Proteomes" id="UP001482620"/>
    </source>
</evidence>
<gene>
    <name evidence="2" type="ORF">ILYODFUR_032619</name>
</gene>
<evidence type="ECO:0000256" key="1">
    <source>
        <dbReference type="SAM" id="MobiDB-lite"/>
    </source>
</evidence>
<name>A0ABV0V817_9TELE</name>
<dbReference type="EMBL" id="JAHRIQ010098026">
    <property type="protein sequence ID" value="MEQ2253488.1"/>
    <property type="molecule type" value="Genomic_DNA"/>
</dbReference>
<sequence>MDELPRWWQKVEMDSQLAVQLTTNKITAAALFSNLSKSHMHPKDVLIIIPFAFKTRLNTKENILKEGSRLLTDLFCNGLKQTLHIQTNILTQSEAFSIPASSMQGRRGAGAYLQWSTGKRRVHPGQVASPSQGNTETQRENNHAHTHLHLRAIEKDQIT</sequence>
<dbReference type="Proteomes" id="UP001482620">
    <property type="component" value="Unassembled WGS sequence"/>
</dbReference>
<keyword evidence="3" id="KW-1185">Reference proteome</keyword>
<protein>
    <submittedName>
        <fullName evidence="2">Uncharacterized protein</fullName>
    </submittedName>
</protein>
<evidence type="ECO:0000313" key="2">
    <source>
        <dbReference type="EMBL" id="MEQ2253488.1"/>
    </source>
</evidence>
<proteinExistence type="predicted"/>
<feature type="region of interest" description="Disordered" evidence="1">
    <location>
        <begin position="120"/>
        <end position="159"/>
    </location>
</feature>
<comment type="caution">
    <text evidence="2">The sequence shown here is derived from an EMBL/GenBank/DDBJ whole genome shotgun (WGS) entry which is preliminary data.</text>
</comment>